<protein>
    <submittedName>
        <fullName evidence="3">G_PROTEIN_RECEP_F1_2 domain-containing protein</fullName>
    </submittedName>
</protein>
<evidence type="ECO:0000313" key="2">
    <source>
        <dbReference type="Proteomes" id="UP000095287"/>
    </source>
</evidence>
<accession>A0A1I7Z3M1</accession>
<dbReference type="AlphaFoldDB" id="A0A1I7Z3M1"/>
<name>A0A1I7Z3M1_9BILA</name>
<dbReference type="WBParaSite" id="L893_g2248.t1">
    <property type="protein sequence ID" value="L893_g2248.t1"/>
    <property type="gene ID" value="L893_g2248"/>
</dbReference>
<feature type="transmembrane region" description="Helical" evidence="1">
    <location>
        <begin position="34"/>
        <end position="55"/>
    </location>
</feature>
<keyword evidence="2" id="KW-1185">Reference proteome</keyword>
<evidence type="ECO:0000313" key="3">
    <source>
        <dbReference type="WBParaSite" id="L893_g2248.t1"/>
    </source>
</evidence>
<keyword evidence="1" id="KW-0472">Membrane</keyword>
<dbReference type="Proteomes" id="UP000095287">
    <property type="component" value="Unplaced"/>
</dbReference>
<evidence type="ECO:0000256" key="1">
    <source>
        <dbReference type="SAM" id="Phobius"/>
    </source>
</evidence>
<organism evidence="2 3">
    <name type="scientific">Steinernema glaseri</name>
    <dbReference type="NCBI Taxonomy" id="37863"/>
    <lineage>
        <taxon>Eukaryota</taxon>
        <taxon>Metazoa</taxon>
        <taxon>Ecdysozoa</taxon>
        <taxon>Nematoda</taxon>
        <taxon>Chromadorea</taxon>
        <taxon>Rhabditida</taxon>
        <taxon>Tylenchina</taxon>
        <taxon>Panagrolaimomorpha</taxon>
        <taxon>Strongyloidoidea</taxon>
        <taxon>Steinernematidae</taxon>
        <taxon>Steinernema</taxon>
    </lineage>
</organism>
<proteinExistence type="predicted"/>
<keyword evidence="1" id="KW-1133">Transmembrane helix</keyword>
<sequence>MFATLGDFRPLRRGRRHNKFLLAAWRYQWTTGMALSPSIFVFMSNYFIAFVAVLARRYRTIVNVSRNNGCT</sequence>
<reference evidence="3" key="1">
    <citation type="submission" date="2016-11" db="UniProtKB">
        <authorList>
            <consortium name="WormBaseParasite"/>
        </authorList>
    </citation>
    <scope>IDENTIFICATION</scope>
</reference>
<keyword evidence="1" id="KW-0812">Transmembrane</keyword>